<keyword evidence="3" id="KW-1185">Reference proteome</keyword>
<evidence type="ECO:0000259" key="1">
    <source>
        <dbReference type="PROSITE" id="PS50181"/>
    </source>
</evidence>
<dbReference type="InterPro" id="IPR036047">
    <property type="entry name" value="F-box-like_dom_sf"/>
</dbReference>
<name>A0AAD7GPS6_9AGAR</name>
<reference evidence="2" key="1">
    <citation type="submission" date="2023-03" db="EMBL/GenBank/DDBJ databases">
        <title>Massive genome expansion in bonnet fungi (Mycena s.s.) driven by repeated elements and novel gene families across ecological guilds.</title>
        <authorList>
            <consortium name="Lawrence Berkeley National Laboratory"/>
            <person name="Harder C.B."/>
            <person name="Miyauchi S."/>
            <person name="Viragh M."/>
            <person name="Kuo A."/>
            <person name="Thoen E."/>
            <person name="Andreopoulos B."/>
            <person name="Lu D."/>
            <person name="Skrede I."/>
            <person name="Drula E."/>
            <person name="Henrissat B."/>
            <person name="Morin E."/>
            <person name="Kohler A."/>
            <person name="Barry K."/>
            <person name="LaButti K."/>
            <person name="Morin E."/>
            <person name="Salamov A."/>
            <person name="Lipzen A."/>
            <person name="Mereny Z."/>
            <person name="Hegedus B."/>
            <person name="Baldrian P."/>
            <person name="Stursova M."/>
            <person name="Weitz H."/>
            <person name="Taylor A."/>
            <person name="Grigoriev I.V."/>
            <person name="Nagy L.G."/>
            <person name="Martin F."/>
            <person name="Kauserud H."/>
        </authorList>
    </citation>
    <scope>NUCLEOTIDE SEQUENCE</scope>
    <source>
        <strain evidence="2">CBHHK182m</strain>
    </source>
</reference>
<evidence type="ECO:0000313" key="2">
    <source>
        <dbReference type="EMBL" id="KAJ7698422.1"/>
    </source>
</evidence>
<organism evidence="2 3">
    <name type="scientific">Mycena metata</name>
    <dbReference type="NCBI Taxonomy" id="1033252"/>
    <lineage>
        <taxon>Eukaryota</taxon>
        <taxon>Fungi</taxon>
        <taxon>Dikarya</taxon>
        <taxon>Basidiomycota</taxon>
        <taxon>Agaricomycotina</taxon>
        <taxon>Agaricomycetes</taxon>
        <taxon>Agaricomycetidae</taxon>
        <taxon>Agaricales</taxon>
        <taxon>Marasmiineae</taxon>
        <taxon>Mycenaceae</taxon>
        <taxon>Mycena</taxon>
    </lineage>
</organism>
<accession>A0AAD7GPS6</accession>
<proteinExistence type="predicted"/>
<dbReference type="SUPFAM" id="SSF81383">
    <property type="entry name" value="F-box domain"/>
    <property type="match status" value="1"/>
</dbReference>
<dbReference type="AlphaFoldDB" id="A0AAD7GPS6"/>
<dbReference type="Pfam" id="PF00646">
    <property type="entry name" value="F-box"/>
    <property type="match status" value="1"/>
</dbReference>
<dbReference type="EMBL" id="JARKIB010000591">
    <property type="protein sequence ID" value="KAJ7698422.1"/>
    <property type="molecule type" value="Genomic_DNA"/>
</dbReference>
<dbReference type="SUPFAM" id="SSF52047">
    <property type="entry name" value="RNI-like"/>
    <property type="match status" value="1"/>
</dbReference>
<dbReference type="InterPro" id="IPR001810">
    <property type="entry name" value="F-box_dom"/>
</dbReference>
<gene>
    <name evidence="2" type="ORF">B0H16DRAFT_1484479</name>
</gene>
<dbReference type="Gene3D" id="3.80.10.10">
    <property type="entry name" value="Ribonuclease Inhibitor"/>
    <property type="match status" value="1"/>
</dbReference>
<protein>
    <recommendedName>
        <fullName evidence="1">F-box domain-containing protein</fullName>
    </recommendedName>
</protein>
<evidence type="ECO:0000313" key="3">
    <source>
        <dbReference type="Proteomes" id="UP001215598"/>
    </source>
</evidence>
<dbReference type="Proteomes" id="UP001215598">
    <property type="component" value="Unassembled WGS sequence"/>
</dbReference>
<dbReference type="InterPro" id="IPR032675">
    <property type="entry name" value="LRR_dom_sf"/>
</dbReference>
<feature type="domain" description="F-box" evidence="1">
    <location>
        <begin position="25"/>
        <end position="70"/>
    </location>
</feature>
<comment type="caution">
    <text evidence="2">The sequence shown here is derived from an EMBL/GenBank/DDBJ whole genome shotgun (WGS) entry which is preliminary data.</text>
</comment>
<dbReference type="PROSITE" id="PS50181">
    <property type="entry name" value="FBOX"/>
    <property type="match status" value="1"/>
</dbReference>
<sequence length="299" mass="32431">MICVPYAPGPGEILVIISGADPKLLFTMLDLPNEMLSSTLKHLTLKDLLSISATCRRLEGITEPLRYSAVKIGSDTAADSFLQEVKIAPQRAQWVKSFTVTIDRKRYAPCLIRILPTFTNLQVLDLVQTSATPEVVGSLGALEFANLRTLRATVKKQTLVVVSGFLRTHPHLTEIVLKMCYEGALLDGLDPSTELLIERINLPKLKAFGGLGTFVCSLVCPDKTVNAVNLYIPYGRDAARTVGWLGAIASIESLSLTLSMDDSDGIPWKALGQLLPGLVELSLEGVSTSWKCSSFVKAS</sequence>